<organism evidence="3 4">
    <name type="scientific">Hahella chejuensis (strain KCTC 2396)</name>
    <dbReference type="NCBI Taxonomy" id="349521"/>
    <lineage>
        <taxon>Bacteria</taxon>
        <taxon>Pseudomonadati</taxon>
        <taxon>Pseudomonadota</taxon>
        <taxon>Gammaproteobacteria</taxon>
        <taxon>Oceanospirillales</taxon>
        <taxon>Hahellaceae</taxon>
        <taxon>Hahella</taxon>
    </lineage>
</organism>
<dbReference type="InterPro" id="IPR007694">
    <property type="entry name" value="DNA_helicase_DnaB-like_C"/>
</dbReference>
<dbReference type="NCBIfam" id="NF004629">
    <property type="entry name" value="PRK05973.1"/>
    <property type="match status" value="1"/>
</dbReference>
<dbReference type="OrthoDB" id="9773982at2"/>
<dbReference type="eggNOG" id="COG0305">
    <property type="taxonomic scope" value="Bacteria"/>
</dbReference>
<gene>
    <name evidence="3" type="ordered locus">HCH_03001</name>
</gene>
<sequence>MKLTAPVHVLKGKAKALKRSQSLTMTEALDQIARAEGFSSWSLLQPKVKAFTPKTTEELLDYLHPGDLLLIGARPGLGKTTMALQLLLQAIKQGRQCFFFSLEYSKKALIEKLTALDQQFELNQPLLALDISDEISADYIINQTKERVTEGSLIAVDYLQLLDQNRNKPPLQQQIEDLKSYARAKKCILVFISQIDRRFDEGERAIPTIKDVRLPNPLDMNLFNKSVFVKSGQIYI</sequence>
<dbReference type="PROSITE" id="PS51199">
    <property type="entry name" value="SF4_HELICASE"/>
    <property type="match status" value="1"/>
</dbReference>
<dbReference type="Pfam" id="PF03796">
    <property type="entry name" value="DnaB_C"/>
    <property type="match status" value="2"/>
</dbReference>
<dbReference type="PANTHER" id="PTHR30153">
    <property type="entry name" value="REPLICATIVE DNA HELICASE DNAB"/>
    <property type="match status" value="1"/>
</dbReference>
<dbReference type="InterPro" id="IPR003593">
    <property type="entry name" value="AAA+_ATPase"/>
</dbReference>
<dbReference type="RefSeq" id="WP_011396838.1">
    <property type="nucleotide sequence ID" value="NC_007645.1"/>
</dbReference>
<keyword evidence="4" id="KW-1185">Reference proteome</keyword>
<keyword evidence="3" id="KW-0547">Nucleotide-binding</keyword>
<dbReference type="GO" id="GO:0005829">
    <property type="term" value="C:cytosol"/>
    <property type="evidence" value="ECO:0007669"/>
    <property type="project" value="TreeGrafter"/>
</dbReference>
<dbReference type="STRING" id="349521.HCH_03001"/>
<evidence type="ECO:0000259" key="2">
    <source>
        <dbReference type="PROSITE" id="PS51199"/>
    </source>
</evidence>
<dbReference type="EMBL" id="CP000155">
    <property type="protein sequence ID" value="ABC29769.1"/>
    <property type="molecule type" value="Genomic_DNA"/>
</dbReference>
<feature type="domain" description="SF4 helicase" evidence="2">
    <location>
        <begin position="45"/>
        <end position="216"/>
    </location>
</feature>
<dbReference type="Proteomes" id="UP000000238">
    <property type="component" value="Chromosome"/>
</dbReference>
<protein>
    <submittedName>
        <fullName evidence="3">Replicative DNA helicase</fullName>
    </submittedName>
</protein>
<dbReference type="Gene3D" id="3.40.50.300">
    <property type="entry name" value="P-loop containing nucleotide triphosphate hydrolases"/>
    <property type="match status" value="1"/>
</dbReference>
<dbReference type="SMART" id="SM00382">
    <property type="entry name" value="AAA"/>
    <property type="match status" value="1"/>
</dbReference>
<evidence type="ECO:0000313" key="3">
    <source>
        <dbReference type="EMBL" id="ABC29769.1"/>
    </source>
</evidence>
<dbReference type="GO" id="GO:0006269">
    <property type="term" value="P:DNA replication, synthesis of primer"/>
    <property type="evidence" value="ECO:0007669"/>
    <property type="project" value="UniProtKB-KW"/>
</dbReference>
<dbReference type="InterPro" id="IPR027417">
    <property type="entry name" value="P-loop_NTPase"/>
</dbReference>
<evidence type="ECO:0000256" key="1">
    <source>
        <dbReference type="ARBA" id="ARBA00022515"/>
    </source>
</evidence>
<dbReference type="SUPFAM" id="SSF52540">
    <property type="entry name" value="P-loop containing nucleoside triphosphate hydrolases"/>
    <property type="match status" value="1"/>
</dbReference>
<dbReference type="HOGENOM" id="CLU_103267_0_0_6"/>
<dbReference type="GO" id="GO:0005524">
    <property type="term" value="F:ATP binding"/>
    <property type="evidence" value="ECO:0007669"/>
    <property type="project" value="InterPro"/>
</dbReference>
<keyword evidence="3" id="KW-0067">ATP-binding</keyword>
<keyword evidence="1" id="KW-0639">Primosome</keyword>
<dbReference type="AlphaFoldDB" id="Q2SHV5"/>
<dbReference type="GO" id="GO:1990077">
    <property type="term" value="C:primosome complex"/>
    <property type="evidence" value="ECO:0007669"/>
    <property type="project" value="UniProtKB-KW"/>
</dbReference>
<name>Q2SHV5_HAHCH</name>
<reference evidence="3 4" key="1">
    <citation type="journal article" date="2005" name="Nucleic Acids Res.">
        <title>Genomic blueprint of Hahella chejuensis, a marine microbe producing an algicidal agent.</title>
        <authorList>
            <person name="Jeong H."/>
            <person name="Yim J.H."/>
            <person name="Lee C."/>
            <person name="Choi S.-H."/>
            <person name="Park Y.K."/>
            <person name="Yoon S.H."/>
            <person name="Hur C.-G."/>
            <person name="Kang H.-Y."/>
            <person name="Kim D."/>
            <person name="Lee H.H."/>
            <person name="Park K.H."/>
            <person name="Park S.-H."/>
            <person name="Park H.-S."/>
            <person name="Lee H.K."/>
            <person name="Oh T.K."/>
            <person name="Kim J.F."/>
        </authorList>
    </citation>
    <scope>NUCLEOTIDE SEQUENCE [LARGE SCALE GENOMIC DNA]</scope>
    <source>
        <strain evidence="3 4">KCTC 2396</strain>
    </source>
</reference>
<keyword evidence="3" id="KW-0347">Helicase</keyword>
<dbReference type="GO" id="GO:0003678">
    <property type="term" value="F:DNA helicase activity"/>
    <property type="evidence" value="ECO:0007669"/>
    <property type="project" value="InterPro"/>
</dbReference>
<proteinExistence type="predicted"/>
<evidence type="ECO:0000313" key="4">
    <source>
        <dbReference type="Proteomes" id="UP000000238"/>
    </source>
</evidence>
<keyword evidence="3" id="KW-0378">Hydrolase</keyword>
<accession>Q2SHV5</accession>
<dbReference type="KEGG" id="hch:HCH_03001"/>
<dbReference type="PANTHER" id="PTHR30153:SF2">
    <property type="entry name" value="REPLICATIVE DNA HELICASE"/>
    <property type="match status" value="1"/>
</dbReference>